<dbReference type="InterPro" id="IPR050256">
    <property type="entry name" value="Glycosyltransferase_2"/>
</dbReference>
<sequence>MARASVPQRRAPIENPNVTAIIPALNEEASIGKTVRGIIDAAPSGLNQVIVADNGSTDRTAQIAREAGAVVVHEAERGYGAACLAGLAALPAETDVILFMDADLSDLPEEAQSLIDPIISGDAQMVIGSRALGKVETGAMTAPQRLGNWLAPTLVRAIWGVRYTDLGPFRAIERRALDSLAMADRDFGWTIEMQVRAAKTGLRVAERPVSYRRRVGQSKISGTIRGVFAAGAKILFVIAREAFGDFGAAEKRKRPVTITNAAPQSQV</sequence>
<dbReference type="CDD" id="cd04179">
    <property type="entry name" value="DPM_DPG-synthase_like"/>
    <property type="match status" value="1"/>
</dbReference>
<evidence type="ECO:0000259" key="1">
    <source>
        <dbReference type="Pfam" id="PF00535"/>
    </source>
</evidence>
<protein>
    <submittedName>
        <fullName evidence="2">Glycosyltransferase</fullName>
    </submittedName>
</protein>
<dbReference type="PANTHER" id="PTHR48090:SF7">
    <property type="entry name" value="RFBJ PROTEIN"/>
    <property type="match status" value="1"/>
</dbReference>
<evidence type="ECO:0000313" key="3">
    <source>
        <dbReference type="Proteomes" id="UP000635384"/>
    </source>
</evidence>
<accession>A0ABR8KPT0</accession>
<dbReference type="SUPFAM" id="SSF53448">
    <property type="entry name" value="Nucleotide-diphospho-sugar transferases"/>
    <property type="match status" value="1"/>
</dbReference>
<proteinExistence type="predicted"/>
<dbReference type="EMBL" id="JACXLC010000001">
    <property type="protein sequence ID" value="MBD2842736.1"/>
    <property type="molecule type" value="Genomic_DNA"/>
</dbReference>
<reference evidence="2 3" key="1">
    <citation type="submission" date="2020-09" db="EMBL/GenBank/DDBJ databases">
        <authorList>
            <person name="Yoon J.-W."/>
        </authorList>
    </citation>
    <scope>NUCLEOTIDE SEQUENCE [LARGE SCALE GENOMIC DNA]</scope>
    <source>
        <strain evidence="2 3">KMU-140</strain>
    </source>
</reference>
<organism evidence="2 3">
    <name type="scientific">Erythrobacter rubeus</name>
    <dbReference type="NCBI Taxonomy" id="2760803"/>
    <lineage>
        <taxon>Bacteria</taxon>
        <taxon>Pseudomonadati</taxon>
        <taxon>Pseudomonadota</taxon>
        <taxon>Alphaproteobacteria</taxon>
        <taxon>Sphingomonadales</taxon>
        <taxon>Erythrobacteraceae</taxon>
        <taxon>Erythrobacter/Porphyrobacter group</taxon>
        <taxon>Erythrobacter</taxon>
    </lineage>
</organism>
<dbReference type="Gene3D" id="3.90.550.10">
    <property type="entry name" value="Spore Coat Polysaccharide Biosynthesis Protein SpsA, Chain A"/>
    <property type="match status" value="1"/>
</dbReference>
<dbReference type="InterPro" id="IPR029044">
    <property type="entry name" value="Nucleotide-diphossugar_trans"/>
</dbReference>
<name>A0ABR8KPT0_9SPHN</name>
<dbReference type="Pfam" id="PF00535">
    <property type="entry name" value="Glycos_transf_2"/>
    <property type="match status" value="1"/>
</dbReference>
<dbReference type="Proteomes" id="UP000635384">
    <property type="component" value="Unassembled WGS sequence"/>
</dbReference>
<evidence type="ECO:0000313" key="2">
    <source>
        <dbReference type="EMBL" id="MBD2842736.1"/>
    </source>
</evidence>
<dbReference type="PANTHER" id="PTHR48090">
    <property type="entry name" value="UNDECAPRENYL-PHOSPHATE 4-DEOXY-4-FORMAMIDO-L-ARABINOSE TRANSFERASE-RELATED"/>
    <property type="match status" value="1"/>
</dbReference>
<dbReference type="InterPro" id="IPR001173">
    <property type="entry name" value="Glyco_trans_2-like"/>
</dbReference>
<gene>
    <name evidence="2" type="ORF">IB285_10750</name>
</gene>
<feature type="domain" description="Glycosyltransferase 2-like" evidence="1">
    <location>
        <begin position="20"/>
        <end position="178"/>
    </location>
</feature>
<keyword evidence="3" id="KW-1185">Reference proteome</keyword>
<comment type="caution">
    <text evidence="2">The sequence shown here is derived from an EMBL/GenBank/DDBJ whole genome shotgun (WGS) entry which is preliminary data.</text>
</comment>